<keyword evidence="3" id="KW-1185">Reference proteome</keyword>
<dbReference type="GO" id="GO:0046982">
    <property type="term" value="F:protein heterodimerization activity"/>
    <property type="evidence" value="ECO:0007669"/>
    <property type="project" value="InterPro"/>
</dbReference>
<dbReference type="AlphaFoldDB" id="A0A8T0EAD0"/>
<sequence length="233" mass="27189">MVLWRSFSQESSIDYKQLYEAEKLKCEAQAKRAEFWRTEYAKCRLELLRLRRGQTHRRRPSNESDDDSDSHSSKRRRLNDDDAASNEPDEPVGTIPPPRRVRVRQPPLFPRKKYPGPPQNRDDRQNRINEKVIRLQAKERFNALYEDICASCTHYKVPRALFERGMKELVGDRSPDELGIDSGAVPAPGSPKEAMIFRVYRSAHDRAFVARRKTVMDRDVDWAIGHLRGSLNR</sequence>
<proteinExistence type="predicted"/>
<dbReference type="EMBL" id="JABXBU010002230">
    <property type="protein sequence ID" value="KAF8768290.1"/>
    <property type="molecule type" value="Genomic_DNA"/>
</dbReference>
<comment type="caution">
    <text evidence="2">The sequence shown here is derived from an EMBL/GenBank/DDBJ whole genome shotgun (WGS) entry which is preliminary data.</text>
</comment>
<feature type="compositionally biased region" description="Acidic residues" evidence="1">
    <location>
        <begin position="81"/>
        <end position="90"/>
    </location>
</feature>
<dbReference type="SUPFAM" id="SSF47113">
    <property type="entry name" value="Histone-fold"/>
    <property type="match status" value="1"/>
</dbReference>
<dbReference type="Proteomes" id="UP000807504">
    <property type="component" value="Unassembled WGS sequence"/>
</dbReference>
<accession>A0A8T0EAD0</accession>
<dbReference type="InterPro" id="IPR009072">
    <property type="entry name" value="Histone-fold"/>
</dbReference>
<reference evidence="2" key="2">
    <citation type="submission" date="2020-06" db="EMBL/GenBank/DDBJ databases">
        <authorList>
            <person name="Sheffer M."/>
        </authorList>
    </citation>
    <scope>NUCLEOTIDE SEQUENCE</scope>
</reference>
<evidence type="ECO:0000313" key="3">
    <source>
        <dbReference type="Proteomes" id="UP000807504"/>
    </source>
</evidence>
<reference evidence="2" key="1">
    <citation type="journal article" date="2020" name="bioRxiv">
        <title>Chromosome-level reference genome of the European wasp spider Argiope bruennichi: a resource for studies on range expansion and evolutionary adaptation.</title>
        <authorList>
            <person name="Sheffer M.M."/>
            <person name="Hoppe A."/>
            <person name="Krehenwinkel H."/>
            <person name="Uhl G."/>
            <person name="Kuss A.W."/>
            <person name="Jensen L."/>
            <person name="Jensen C."/>
            <person name="Gillespie R.G."/>
            <person name="Hoff K.J."/>
            <person name="Prost S."/>
        </authorList>
    </citation>
    <scope>NUCLEOTIDE SEQUENCE</scope>
</reference>
<evidence type="ECO:0000256" key="1">
    <source>
        <dbReference type="SAM" id="MobiDB-lite"/>
    </source>
</evidence>
<evidence type="ECO:0000313" key="2">
    <source>
        <dbReference type="EMBL" id="KAF8768290.1"/>
    </source>
</evidence>
<name>A0A8T0EAD0_ARGBR</name>
<protein>
    <submittedName>
        <fullName evidence="2">Uncharacterized protein</fullName>
    </submittedName>
</protein>
<feature type="region of interest" description="Disordered" evidence="1">
    <location>
        <begin position="54"/>
        <end position="128"/>
    </location>
</feature>
<organism evidence="2 3">
    <name type="scientific">Argiope bruennichi</name>
    <name type="common">Wasp spider</name>
    <name type="synonym">Aranea bruennichi</name>
    <dbReference type="NCBI Taxonomy" id="94029"/>
    <lineage>
        <taxon>Eukaryota</taxon>
        <taxon>Metazoa</taxon>
        <taxon>Ecdysozoa</taxon>
        <taxon>Arthropoda</taxon>
        <taxon>Chelicerata</taxon>
        <taxon>Arachnida</taxon>
        <taxon>Araneae</taxon>
        <taxon>Araneomorphae</taxon>
        <taxon>Entelegynae</taxon>
        <taxon>Araneoidea</taxon>
        <taxon>Araneidae</taxon>
        <taxon>Argiope</taxon>
    </lineage>
</organism>
<gene>
    <name evidence="2" type="ORF">HNY73_021129</name>
</gene>